<dbReference type="AlphaFoldDB" id="A0AAV1SMW6"/>
<sequence length="110" mass="13169">MIQYKVGLYDFKDLSGLVEANISFSRKAQYYKEWSKIIRSLSHVKRLTVPSWGLKLVDDFYSSNSCNKSRSTRLLVDCTKHKEHIIRKLQTHFVIHYHHDQNQETLQWQQ</sequence>
<evidence type="ECO:0000313" key="2">
    <source>
        <dbReference type="Proteomes" id="UP001314170"/>
    </source>
</evidence>
<dbReference type="EMBL" id="CAWUPB010001191">
    <property type="protein sequence ID" value="CAK7351931.1"/>
    <property type="molecule type" value="Genomic_DNA"/>
</dbReference>
<evidence type="ECO:0000313" key="1">
    <source>
        <dbReference type="EMBL" id="CAK7351931.1"/>
    </source>
</evidence>
<organism evidence="1 2">
    <name type="scientific">Dovyalis caffra</name>
    <dbReference type="NCBI Taxonomy" id="77055"/>
    <lineage>
        <taxon>Eukaryota</taxon>
        <taxon>Viridiplantae</taxon>
        <taxon>Streptophyta</taxon>
        <taxon>Embryophyta</taxon>
        <taxon>Tracheophyta</taxon>
        <taxon>Spermatophyta</taxon>
        <taxon>Magnoliopsida</taxon>
        <taxon>eudicotyledons</taxon>
        <taxon>Gunneridae</taxon>
        <taxon>Pentapetalae</taxon>
        <taxon>rosids</taxon>
        <taxon>fabids</taxon>
        <taxon>Malpighiales</taxon>
        <taxon>Salicaceae</taxon>
        <taxon>Flacourtieae</taxon>
        <taxon>Dovyalis</taxon>
    </lineage>
</organism>
<comment type="caution">
    <text evidence="1">The sequence shown here is derived from an EMBL/GenBank/DDBJ whole genome shotgun (WGS) entry which is preliminary data.</text>
</comment>
<gene>
    <name evidence="1" type="ORF">DCAF_LOCUS24064</name>
</gene>
<dbReference type="Proteomes" id="UP001314170">
    <property type="component" value="Unassembled WGS sequence"/>
</dbReference>
<keyword evidence="2" id="KW-1185">Reference proteome</keyword>
<accession>A0AAV1SMW6</accession>
<reference evidence="1 2" key="1">
    <citation type="submission" date="2024-01" db="EMBL/GenBank/DDBJ databases">
        <authorList>
            <person name="Waweru B."/>
        </authorList>
    </citation>
    <scope>NUCLEOTIDE SEQUENCE [LARGE SCALE GENOMIC DNA]</scope>
</reference>
<name>A0AAV1SMW6_9ROSI</name>
<protein>
    <submittedName>
        <fullName evidence="1">Uncharacterized protein</fullName>
    </submittedName>
</protein>
<proteinExistence type="predicted"/>